<dbReference type="OMA" id="FAYGHPA"/>
<dbReference type="CDD" id="cd22666">
    <property type="entry name" value="FHA_CHK2"/>
    <property type="match status" value="1"/>
</dbReference>
<dbReference type="EnsemblMetazoa" id="MESCA005789-RA">
    <property type="protein sequence ID" value="MESCA005789-PA"/>
    <property type="gene ID" value="MESCA005789"/>
</dbReference>
<dbReference type="FunFam" id="1.10.510.10:FF:000571">
    <property type="entry name" value="Maternal embryonic leucine zipper kinase"/>
    <property type="match status" value="1"/>
</dbReference>
<dbReference type="SUPFAM" id="SSF49879">
    <property type="entry name" value="SMAD/FHA domain"/>
    <property type="match status" value="1"/>
</dbReference>
<dbReference type="Gene3D" id="2.60.200.20">
    <property type="match status" value="1"/>
</dbReference>
<dbReference type="EMBL" id="CAQQ02082660">
    <property type="status" value="NOT_ANNOTATED_CDS"/>
    <property type="molecule type" value="Genomic_DNA"/>
</dbReference>
<evidence type="ECO:0000256" key="2">
    <source>
        <dbReference type="ARBA" id="ARBA00022840"/>
    </source>
</evidence>
<dbReference type="SMART" id="SM00220">
    <property type="entry name" value="S_TKc"/>
    <property type="match status" value="1"/>
</dbReference>
<evidence type="ECO:0000313" key="6">
    <source>
        <dbReference type="Proteomes" id="UP000015102"/>
    </source>
</evidence>
<dbReference type="Gene3D" id="1.10.510.10">
    <property type="entry name" value="Transferase(Phosphotransferase) domain 1"/>
    <property type="match status" value="1"/>
</dbReference>
<dbReference type="InterPro" id="IPR000253">
    <property type="entry name" value="FHA_dom"/>
</dbReference>
<feature type="domain" description="FHA" evidence="3">
    <location>
        <begin position="49"/>
        <end position="109"/>
    </location>
</feature>
<keyword evidence="2" id="KW-0067">ATP-binding</keyword>
<dbReference type="InterPro" id="IPR008271">
    <property type="entry name" value="Ser/Thr_kinase_AS"/>
</dbReference>
<evidence type="ECO:0000259" key="4">
    <source>
        <dbReference type="PROSITE" id="PS50011"/>
    </source>
</evidence>
<dbReference type="SMART" id="SM00240">
    <property type="entry name" value="FHA"/>
    <property type="match status" value="1"/>
</dbReference>
<dbReference type="InterPro" id="IPR008984">
    <property type="entry name" value="SMAD_FHA_dom_sf"/>
</dbReference>
<dbReference type="AlphaFoldDB" id="T1GQ85"/>
<dbReference type="EMBL" id="CAQQ02082659">
    <property type="status" value="NOT_ANNOTATED_CDS"/>
    <property type="molecule type" value="Genomic_DNA"/>
</dbReference>
<evidence type="ECO:0000256" key="1">
    <source>
        <dbReference type="ARBA" id="ARBA00022741"/>
    </source>
</evidence>
<dbReference type="PANTHER" id="PTHR24347">
    <property type="entry name" value="SERINE/THREONINE-PROTEIN KINASE"/>
    <property type="match status" value="1"/>
</dbReference>
<proteinExistence type="predicted"/>
<dbReference type="GO" id="GO:0005524">
    <property type="term" value="F:ATP binding"/>
    <property type="evidence" value="ECO:0007669"/>
    <property type="project" value="UniProtKB-KW"/>
</dbReference>
<evidence type="ECO:0000259" key="3">
    <source>
        <dbReference type="PROSITE" id="PS50006"/>
    </source>
</evidence>
<dbReference type="Pfam" id="PF00498">
    <property type="entry name" value="FHA"/>
    <property type="match status" value="1"/>
</dbReference>
<dbReference type="InterPro" id="IPR011009">
    <property type="entry name" value="Kinase-like_dom_sf"/>
</dbReference>
<dbReference type="HOGENOM" id="CLU_000288_63_47_1"/>
<evidence type="ECO:0000313" key="5">
    <source>
        <dbReference type="EnsemblMetazoa" id="MESCA005789-PA"/>
    </source>
</evidence>
<accession>T1GQ85</accession>
<dbReference type="InterPro" id="IPR000719">
    <property type="entry name" value="Prot_kinase_dom"/>
</dbReference>
<dbReference type="PROSITE" id="PS50006">
    <property type="entry name" value="FHA_DOMAIN"/>
    <property type="match status" value="1"/>
</dbReference>
<dbReference type="GO" id="GO:0004672">
    <property type="term" value="F:protein kinase activity"/>
    <property type="evidence" value="ECO:0007669"/>
    <property type="project" value="InterPro"/>
</dbReference>
<keyword evidence="1" id="KW-0547">Nucleotide-binding</keyword>
<name>T1GQ85_MEGSC</name>
<dbReference type="Proteomes" id="UP000015102">
    <property type="component" value="Unassembled WGS sequence"/>
</dbReference>
<protein>
    <submittedName>
        <fullName evidence="5">Uncharacterized protein</fullName>
    </submittedName>
</protein>
<reference evidence="6" key="1">
    <citation type="submission" date="2013-02" db="EMBL/GenBank/DDBJ databases">
        <authorList>
            <person name="Hughes D."/>
        </authorList>
    </citation>
    <scope>NUCLEOTIDE SEQUENCE</scope>
    <source>
        <strain>Durham</strain>
        <strain evidence="6">NC isolate 2 -- Noor lab</strain>
    </source>
</reference>
<dbReference type="SUPFAM" id="SSF56112">
    <property type="entry name" value="Protein kinase-like (PK-like)"/>
    <property type="match status" value="1"/>
</dbReference>
<dbReference type="PROSITE" id="PS00108">
    <property type="entry name" value="PROTEIN_KINASE_ST"/>
    <property type="match status" value="1"/>
</dbReference>
<dbReference type="Pfam" id="PF00069">
    <property type="entry name" value="Pkinase"/>
    <property type="match status" value="1"/>
</dbReference>
<keyword evidence="6" id="KW-1185">Reference proteome</keyword>
<organism evidence="5 6">
    <name type="scientific">Megaselia scalaris</name>
    <name type="common">Humpbacked fly</name>
    <name type="synonym">Phora scalaris</name>
    <dbReference type="NCBI Taxonomy" id="36166"/>
    <lineage>
        <taxon>Eukaryota</taxon>
        <taxon>Metazoa</taxon>
        <taxon>Ecdysozoa</taxon>
        <taxon>Arthropoda</taxon>
        <taxon>Hexapoda</taxon>
        <taxon>Insecta</taxon>
        <taxon>Pterygota</taxon>
        <taxon>Neoptera</taxon>
        <taxon>Endopterygota</taxon>
        <taxon>Diptera</taxon>
        <taxon>Brachycera</taxon>
        <taxon>Muscomorpha</taxon>
        <taxon>Platypezoidea</taxon>
        <taxon>Phoridae</taxon>
        <taxon>Megaseliini</taxon>
        <taxon>Megaselia</taxon>
    </lineage>
</organism>
<dbReference type="EMBL" id="CAQQ02082658">
    <property type="status" value="NOT_ANNOTATED_CDS"/>
    <property type="molecule type" value="Genomic_DNA"/>
</dbReference>
<dbReference type="PROSITE" id="PS50011">
    <property type="entry name" value="PROTEIN_KINASE_DOM"/>
    <property type="match status" value="1"/>
</dbReference>
<dbReference type="STRING" id="36166.T1GQ85"/>
<reference evidence="5" key="2">
    <citation type="submission" date="2015-06" db="UniProtKB">
        <authorList>
            <consortium name="EnsemblMetazoa"/>
        </authorList>
    </citation>
    <scope>IDENTIFICATION</scope>
</reference>
<feature type="domain" description="Protein kinase" evidence="4">
    <location>
        <begin position="45"/>
        <end position="371"/>
    </location>
</feature>
<sequence length="401" mass="45035">MTDSEMQTQSQGTDLDIGLSQSQPITPLWGRLYTKRDGVKSQDLFNEEFTIGRADNNSVVLKENDLPYNILCRVSKVHFKISRENCELSNPVIIKDCSRNGTFLNEKKIGFNEQRILQNDDVISLSHPNCKVYVFKDMAPNEGSAYPSVITDKYFVSKRLGSGACGTPCVLKLHDIIDTPDSVYMVIAYMKGGDLLSRILSKKRLSENISKFFFYQLCTAVKCLHDNDITHRDLKPDNILLNSSDPETLLKVSDFGLSKLVDKDTIMKTLCGTPLYVAPEILETKGHGAYSKKVDVWSLGVVLFTCLSGTLPFSDDYGTHASLQIKKGKFSFAHPSWKAISSKAKELIKKMLTVNPNERPSIDEVFKHPWLQDSHIVQKAKNLMADETGYHGPPCKKIRTL</sequence>